<evidence type="ECO:0000256" key="17">
    <source>
        <dbReference type="SAM" id="MobiDB-lite"/>
    </source>
</evidence>
<accession>A0A6A6PN15</accession>
<evidence type="ECO:0000259" key="19">
    <source>
        <dbReference type="PROSITE" id="PS51762"/>
    </source>
</evidence>
<dbReference type="InterPro" id="IPR050546">
    <property type="entry name" value="Glycosyl_Hydrlase_16"/>
</dbReference>
<dbReference type="Proteomes" id="UP000799767">
    <property type="component" value="Unassembled WGS sequence"/>
</dbReference>
<dbReference type="PANTHER" id="PTHR10963">
    <property type="entry name" value="GLYCOSYL HYDROLASE-RELATED"/>
    <property type="match status" value="1"/>
</dbReference>
<sequence length="418" mass="44382">MRRPLLRFAAAAALLSVGSAGSACWPGNPCPASTPCCSQYGQCGVGAYCLGGCDPQSSYDLQSCTAKPVCKSENYKLTSLDDVVSNTEYLGDASTANWVSSGTVVPYAGDSLLLTLAQGTVGTLLMSTHYVWYGKISATMSTSQGQGVVTAFILMSDVKDEIDWEFVGADVDIAQSNFYWQGVTEYTNGFNISTTDTWQNSHTYTFDWQPDYMSWAIDGVVGRTVYKNETFNTTDNKYHYPQTPARVQLSLWPAGLPTNGQGTIDWAGGLIDWSSPYMQNGYYYAVVEEVSVECYSPPSSVEQNGNQAYYYTNSEGLQSDVAIGNNKTILGSLFASGDDPDYNPDKTASGAQATQQTVPGLNGIGNQGLQGQTGAESAAAPSASSDFVQGNESSSKASTVVAGSIVALLGFVAAALML</sequence>
<proteinExistence type="inferred from homology"/>
<dbReference type="GO" id="GO:0098552">
    <property type="term" value="C:side of membrane"/>
    <property type="evidence" value="ECO:0007669"/>
    <property type="project" value="UniProtKB-KW"/>
</dbReference>
<dbReference type="Gene3D" id="2.60.120.200">
    <property type="match status" value="1"/>
</dbReference>
<feature type="active site" description="Proton donor" evidence="16">
    <location>
        <position position="165"/>
    </location>
</feature>
<evidence type="ECO:0000256" key="5">
    <source>
        <dbReference type="ARBA" id="ARBA00022679"/>
    </source>
</evidence>
<feature type="active site" description="Nucleophile" evidence="16">
    <location>
        <position position="161"/>
    </location>
</feature>
<keyword evidence="12" id="KW-0961">Cell wall biogenesis/degradation</keyword>
<evidence type="ECO:0000313" key="21">
    <source>
        <dbReference type="Proteomes" id="UP000799767"/>
    </source>
</evidence>
<dbReference type="RefSeq" id="XP_033587962.1">
    <property type="nucleotide sequence ID" value="XM_033734209.1"/>
</dbReference>
<gene>
    <name evidence="20" type="ORF">BDY17DRAFT_301264</name>
</gene>
<dbReference type="GeneID" id="54475211"/>
<dbReference type="FunFam" id="2.60.120.200:FF:000159">
    <property type="entry name" value="Glycosidase"/>
    <property type="match status" value="1"/>
</dbReference>
<comment type="catalytic activity">
    <reaction evidence="1">
        <text>Random endo-hydrolysis of N-acetyl-beta-D-glucosaminide (1-&gt;4)-beta-linkages in chitin and chitodextrins.</text>
        <dbReference type="EC" id="3.2.1.14"/>
    </reaction>
</comment>
<feature type="compositionally biased region" description="Low complexity" evidence="17">
    <location>
        <begin position="369"/>
        <end position="385"/>
    </location>
</feature>
<evidence type="ECO:0000256" key="6">
    <source>
        <dbReference type="ARBA" id="ARBA00022729"/>
    </source>
</evidence>
<keyword evidence="11" id="KW-0326">Glycosidase</keyword>
<evidence type="ECO:0000256" key="3">
    <source>
        <dbReference type="ARBA" id="ARBA00022622"/>
    </source>
</evidence>
<organism evidence="20 21">
    <name type="scientific">Neohortaea acidophila</name>
    <dbReference type="NCBI Taxonomy" id="245834"/>
    <lineage>
        <taxon>Eukaryota</taxon>
        <taxon>Fungi</taxon>
        <taxon>Dikarya</taxon>
        <taxon>Ascomycota</taxon>
        <taxon>Pezizomycotina</taxon>
        <taxon>Dothideomycetes</taxon>
        <taxon>Dothideomycetidae</taxon>
        <taxon>Mycosphaerellales</taxon>
        <taxon>Teratosphaeriaceae</taxon>
        <taxon>Neohortaea</taxon>
    </lineage>
</organism>
<evidence type="ECO:0000256" key="10">
    <source>
        <dbReference type="ARBA" id="ARBA00023288"/>
    </source>
</evidence>
<dbReference type="PIRSF" id="PIRSF037299">
    <property type="entry name" value="Glycosidase_CRH1_prd"/>
    <property type="match status" value="1"/>
</dbReference>
<evidence type="ECO:0000256" key="12">
    <source>
        <dbReference type="ARBA" id="ARBA00023316"/>
    </source>
</evidence>
<dbReference type="GO" id="GO:0030246">
    <property type="term" value="F:carbohydrate binding"/>
    <property type="evidence" value="ECO:0007669"/>
    <property type="project" value="UniProtKB-KW"/>
</dbReference>
<keyword evidence="8 15" id="KW-0472">Membrane</keyword>
<keyword evidence="4" id="KW-0328">Glycosyltransferase</keyword>
<evidence type="ECO:0000256" key="1">
    <source>
        <dbReference type="ARBA" id="ARBA00000822"/>
    </source>
</evidence>
<feature type="region of interest" description="Disordered" evidence="17">
    <location>
        <begin position="340"/>
        <end position="391"/>
    </location>
</feature>
<keyword evidence="7 15" id="KW-0378">Hydrolase</keyword>
<dbReference type="GO" id="GO:0005975">
    <property type="term" value="P:carbohydrate metabolic process"/>
    <property type="evidence" value="ECO:0007669"/>
    <property type="project" value="InterPro"/>
</dbReference>
<evidence type="ECO:0000256" key="15">
    <source>
        <dbReference type="PIRNR" id="PIRNR037299"/>
    </source>
</evidence>
<feature type="domain" description="GH16" evidence="19">
    <location>
        <begin position="23"/>
        <end position="275"/>
    </location>
</feature>
<evidence type="ECO:0000256" key="9">
    <source>
        <dbReference type="ARBA" id="ARBA00023180"/>
    </source>
</evidence>
<feature type="signal peptide" evidence="18">
    <location>
        <begin position="1"/>
        <end position="20"/>
    </location>
</feature>
<comment type="function">
    <text evidence="14">Dual chitinase/transglycosylase that plays a role in cell wall architecture. Chitinase and transglycosylase activities are coupled. Required for the polysaccharide cross-linking at the septa and the cell wall. More specifically, transfers chitin to 1,6-beta-glucan in the cell wall.</text>
</comment>
<dbReference type="EMBL" id="MU001638">
    <property type="protein sequence ID" value="KAF2481392.1"/>
    <property type="molecule type" value="Genomic_DNA"/>
</dbReference>
<dbReference type="GO" id="GO:0016757">
    <property type="term" value="F:glycosyltransferase activity"/>
    <property type="evidence" value="ECO:0007669"/>
    <property type="project" value="UniProtKB-KW"/>
</dbReference>
<reference evidence="20" key="1">
    <citation type="journal article" date="2020" name="Stud. Mycol.">
        <title>101 Dothideomycetes genomes: a test case for predicting lifestyles and emergence of pathogens.</title>
        <authorList>
            <person name="Haridas S."/>
            <person name="Albert R."/>
            <person name="Binder M."/>
            <person name="Bloem J."/>
            <person name="Labutti K."/>
            <person name="Salamov A."/>
            <person name="Andreopoulos B."/>
            <person name="Baker S."/>
            <person name="Barry K."/>
            <person name="Bills G."/>
            <person name="Bluhm B."/>
            <person name="Cannon C."/>
            <person name="Castanera R."/>
            <person name="Culley D."/>
            <person name="Daum C."/>
            <person name="Ezra D."/>
            <person name="Gonzalez J."/>
            <person name="Henrissat B."/>
            <person name="Kuo A."/>
            <person name="Liang C."/>
            <person name="Lipzen A."/>
            <person name="Lutzoni F."/>
            <person name="Magnuson J."/>
            <person name="Mondo S."/>
            <person name="Nolan M."/>
            <person name="Ohm R."/>
            <person name="Pangilinan J."/>
            <person name="Park H.-J."/>
            <person name="Ramirez L."/>
            <person name="Alfaro M."/>
            <person name="Sun H."/>
            <person name="Tritt A."/>
            <person name="Yoshinaga Y."/>
            <person name="Zwiers L.-H."/>
            <person name="Turgeon B."/>
            <person name="Goodwin S."/>
            <person name="Spatafora J."/>
            <person name="Crous P."/>
            <person name="Grigoriev I."/>
        </authorList>
    </citation>
    <scope>NUCLEOTIDE SEQUENCE</scope>
    <source>
        <strain evidence="20">CBS 113389</strain>
    </source>
</reference>
<keyword evidence="20" id="KW-0430">Lectin</keyword>
<evidence type="ECO:0000256" key="8">
    <source>
        <dbReference type="ARBA" id="ARBA00023136"/>
    </source>
</evidence>
<evidence type="ECO:0000256" key="16">
    <source>
        <dbReference type="PIRSR" id="PIRSR037299-1"/>
    </source>
</evidence>
<protein>
    <recommendedName>
        <fullName evidence="15">Crh-like protein</fullName>
        <ecNumber evidence="15">3.2.-.-</ecNumber>
    </recommendedName>
</protein>
<evidence type="ECO:0000256" key="11">
    <source>
        <dbReference type="ARBA" id="ARBA00023295"/>
    </source>
</evidence>
<dbReference type="InterPro" id="IPR013320">
    <property type="entry name" value="ConA-like_dom_sf"/>
</dbReference>
<dbReference type="EC" id="3.2.-.-" evidence="15"/>
<dbReference type="GO" id="GO:0008843">
    <property type="term" value="F:endochitinase activity"/>
    <property type="evidence" value="ECO:0007669"/>
    <property type="project" value="UniProtKB-EC"/>
</dbReference>
<dbReference type="PROSITE" id="PS51257">
    <property type="entry name" value="PROKAR_LIPOPROTEIN"/>
    <property type="match status" value="1"/>
</dbReference>
<evidence type="ECO:0000256" key="14">
    <source>
        <dbReference type="ARBA" id="ARBA00093308"/>
    </source>
</evidence>
<evidence type="ECO:0000256" key="4">
    <source>
        <dbReference type="ARBA" id="ARBA00022676"/>
    </source>
</evidence>
<feature type="chain" id="PRO_5025338162" description="Crh-like protein" evidence="18">
    <location>
        <begin position="21"/>
        <end position="418"/>
    </location>
</feature>
<keyword evidence="21" id="KW-1185">Reference proteome</keyword>
<evidence type="ECO:0000256" key="7">
    <source>
        <dbReference type="ARBA" id="ARBA00022801"/>
    </source>
</evidence>
<keyword evidence="6 18" id="KW-0732">Signal</keyword>
<evidence type="ECO:0000313" key="20">
    <source>
        <dbReference type="EMBL" id="KAF2481392.1"/>
    </source>
</evidence>
<dbReference type="Pfam" id="PF00722">
    <property type="entry name" value="Glyco_hydro_16"/>
    <property type="match status" value="1"/>
</dbReference>
<comment type="similarity">
    <text evidence="13">Belongs to the glycosyl hydrolase 16 family. CRH1 subfamily.</text>
</comment>
<keyword evidence="9" id="KW-0325">Glycoprotein</keyword>
<feature type="compositionally biased region" description="Polar residues" evidence="17">
    <location>
        <begin position="349"/>
        <end position="359"/>
    </location>
</feature>
<dbReference type="PROSITE" id="PS51762">
    <property type="entry name" value="GH16_2"/>
    <property type="match status" value="1"/>
</dbReference>
<dbReference type="GO" id="GO:0031505">
    <property type="term" value="P:fungal-type cell wall organization"/>
    <property type="evidence" value="ECO:0007669"/>
    <property type="project" value="TreeGrafter"/>
</dbReference>
<dbReference type="CDD" id="cd02183">
    <property type="entry name" value="GH16_fungal_CRH1_transglycosylase"/>
    <property type="match status" value="1"/>
</dbReference>
<keyword evidence="5" id="KW-0808">Transferase</keyword>
<comment type="subcellular location">
    <subcellularLocation>
        <location evidence="2">Membrane</location>
        <topology evidence="2">Lipid-anchor</topology>
        <topology evidence="2">GPI-anchor</topology>
    </subcellularLocation>
</comment>
<dbReference type="GO" id="GO:0009277">
    <property type="term" value="C:fungal-type cell wall"/>
    <property type="evidence" value="ECO:0007669"/>
    <property type="project" value="UniProtKB-ARBA"/>
</dbReference>
<dbReference type="InterPro" id="IPR017168">
    <property type="entry name" value="CHR-like"/>
</dbReference>
<dbReference type="SUPFAM" id="SSF49899">
    <property type="entry name" value="Concanavalin A-like lectins/glucanases"/>
    <property type="match status" value="1"/>
</dbReference>
<evidence type="ECO:0000256" key="18">
    <source>
        <dbReference type="SAM" id="SignalP"/>
    </source>
</evidence>
<keyword evidence="3" id="KW-0336">GPI-anchor</keyword>
<evidence type="ECO:0000256" key="13">
    <source>
        <dbReference type="ARBA" id="ARBA00038074"/>
    </source>
</evidence>
<evidence type="ECO:0000256" key="2">
    <source>
        <dbReference type="ARBA" id="ARBA00004589"/>
    </source>
</evidence>
<dbReference type="AlphaFoldDB" id="A0A6A6PN15"/>
<keyword evidence="10" id="KW-0449">Lipoprotein</keyword>
<dbReference type="PANTHER" id="PTHR10963:SF22">
    <property type="entry name" value="GLYCOSIDASE CRH2-RELATED"/>
    <property type="match status" value="1"/>
</dbReference>
<name>A0A6A6PN15_9PEZI</name>
<dbReference type="OrthoDB" id="4781at2759"/>
<dbReference type="InterPro" id="IPR000757">
    <property type="entry name" value="Beta-glucanase-like"/>
</dbReference>